<feature type="active site" evidence="9">
    <location>
        <position position="139"/>
    </location>
</feature>
<dbReference type="PANTHER" id="PTHR33695">
    <property type="entry name" value="LIPOPROTEIN SIGNAL PEPTIDASE"/>
    <property type="match status" value="1"/>
</dbReference>
<keyword evidence="12" id="KW-0449">Lipoprotein</keyword>
<evidence type="ECO:0000256" key="2">
    <source>
        <dbReference type="ARBA" id="ARBA00022475"/>
    </source>
</evidence>
<organism evidence="12">
    <name type="scientific">uncultured Thermomicrobiales bacterium</name>
    <dbReference type="NCBI Taxonomy" id="1645740"/>
    <lineage>
        <taxon>Bacteria</taxon>
        <taxon>Pseudomonadati</taxon>
        <taxon>Thermomicrobiota</taxon>
        <taxon>Thermomicrobia</taxon>
        <taxon>Thermomicrobiales</taxon>
        <taxon>environmental samples</taxon>
    </lineage>
</organism>
<dbReference type="UniPathway" id="UPA00665"/>
<evidence type="ECO:0000256" key="7">
    <source>
        <dbReference type="ARBA" id="ARBA00022989"/>
    </source>
</evidence>
<name>A0A6J4U7S6_9BACT</name>
<dbReference type="EC" id="3.4.23.36" evidence="9"/>
<evidence type="ECO:0000256" key="5">
    <source>
        <dbReference type="ARBA" id="ARBA00022750"/>
    </source>
</evidence>
<feature type="active site" evidence="9">
    <location>
        <position position="153"/>
    </location>
</feature>
<evidence type="ECO:0000256" key="1">
    <source>
        <dbReference type="ARBA" id="ARBA00006139"/>
    </source>
</evidence>
<protein>
    <recommendedName>
        <fullName evidence="9">Lipoprotein signal peptidase</fullName>
        <ecNumber evidence="9">3.4.23.36</ecNumber>
    </recommendedName>
    <alternativeName>
        <fullName evidence="9">Prolipoprotein signal peptidase</fullName>
    </alternativeName>
    <alternativeName>
        <fullName evidence="9">Signal peptidase II</fullName>
        <shortName evidence="9">SPase II</shortName>
    </alternativeName>
</protein>
<keyword evidence="7 9" id="KW-1133">Transmembrane helix</keyword>
<feature type="transmembrane region" description="Helical" evidence="9">
    <location>
        <begin position="110"/>
        <end position="129"/>
    </location>
</feature>
<keyword evidence="8 9" id="KW-0472">Membrane</keyword>
<dbReference type="HAMAP" id="MF_00161">
    <property type="entry name" value="LspA"/>
    <property type="match status" value="1"/>
</dbReference>
<comment type="function">
    <text evidence="9">This protein specifically catalyzes the removal of signal peptides from prolipoproteins.</text>
</comment>
<feature type="transmembrane region" description="Helical" evidence="9">
    <location>
        <begin position="86"/>
        <end position="104"/>
    </location>
</feature>
<dbReference type="GO" id="GO:0006508">
    <property type="term" value="P:proteolysis"/>
    <property type="evidence" value="ECO:0007669"/>
    <property type="project" value="UniProtKB-KW"/>
</dbReference>
<dbReference type="GO" id="GO:0005886">
    <property type="term" value="C:plasma membrane"/>
    <property type="evidence" value="ECO:0007669"/>
    <property type="project" value="UniProtKB-SubCell"/>
</dbReference>
<comment type="pathway">
    <text evidence="9">Protein modification; lipoprotein biosynthesis (signal peptide cleavage).</text>
</comment>
<evidence type="ECO:0000256" key="9">
    <source>
        <dbReference type="HAMAP-Rule" id="MF_00161"/>
    </source>
</evidence>
<proteinExistence type="inferred from homology"/>
<dbReference type="Pfam" id="PF01252">
    <property type="entry name" value="Peptidase_A8"/>
    <property type="match status" value="1"/>
</dbReference>
<sequence>MVGAARRFNAGGFTVQRAATPARRIGVPFAVAAAVVVLDQAIKAAVASALGPDQPDHRVEVLGRLLALEYVQNTGAAFGTLRGQGVLLSAMALLTVGALVAYYRTLVAPSHPMVFALGLLLGGAAGNLVDRLRLGYVVDFVAVGVWPKFNLADAAITVGVVLLGWHLLLPQPDPDPEPAAQVRHPHQHHAQRQEDAR</sequence>
<evidence type="ECO:0000256" key="10">
    <source>
        <dbReference type="RuleBase" id="RU004181"/>
    </source>
</evidence>
<keyword evidence="4 9" id="KW-0812">Transmembrane</keyword>
<keyword evidence="2 9" id="KW-1003">Cell membrane</keyword>
<accession>A0A6J4U7S6</accession>
<reference evidence="12" key="1">
    <citation type="submission" date="2020-02" db="EMBL/GenBank/DDBJ databases">
        <authorList>
            <person name="Meier V. D."/>
        </authorList>
    </citation>
    <scope>NUCLEOTIDE SEQUENCE</scope>
    <source>
        <strain evidence="12">AVDCRST_MAG73</strain>
    </source>
</reference>
<comment type="similarity">
    <text evidence="1 9 10">Belongs to the peptidase A8 family.</text>
</comment>
<dbReference type="NCBIfam" id="TIGR00077">
    <property type="entry name" value="lspA"/>
    <property type="match status" value="1"/>
</dbReference>
<comment type="caution">
    <text evidence="9">Lacks conserved residue(s) required for the propagation of feature annotation.</text>
</comment>
<evidence type="ECO:0000256" key="11">
    <source>
        <dbReference type="SAM" id="MobiDB-lite"/>
    </source>
</evidence>
<dbReference type="EMBL" id="CADCWE010000118">
    <property type="protein sequence ID" value="CAA9540812.1"/>
    <property type="molecule type" value="Genomic_DNA"/>
</dbReference>
<evidence type="ECO:0000256" key="4">
    <source>
        <dbReference type="ARBA" id="ARBA00022692"/>
    </source>
</evidence>
<dbReference type="PANTHER" id="PTHR33695:SF1">
    <property type="entry name" value="LIPOPROTEIN SIGNAL PEPTIDASE"/>
    <property type="match status" value="1"/>
</dbReference>
<evidence type="ECO:0000256" key="6">
    <source>
        <dbReference type="ARBA" id="ARBA00022801"/>
    </source>
</evidence>
<dbReference type="GO" id="GO:0004190">
    <property type="term" value="F:aspartic-type endopeptidase activity"/>
    <property type="evidence" value="ECO:0007669"/>
    <property type="project" value="UniProtKB-UniRule"/>
</dbReference>
<dbReference type="PRINTS" id="PR00781">
    <property type="entry name" value="LIPOSIGPTASE"/>
</dbReference>
<evidence type="ECO:0000256" key="3">
    <source>
        <dbReference type="ARBA" id="ARBA00022670"/>
    </source>
</evidence>
<dbReference type="AlphaFoldDB" id="A0A6J4U7S6"/>
<gene>
    <name evidence="9" type="primary">lspA</name>
    <name evidence="12" type="ORF">AVDCRST_MAG73-1918</name>
</gene>
<comment type="catalytic activity">
    <reaction evidence="9">
        <text>Release of signal peptides from bacterial membrane prolipoproteins. Hydrolyzes -Xaa-Yaa-Zaa-|-(S,diacylglyceryl)Cys-, in which Xaa is hydrophobic (preferably Leu), and Yaa (Ala or Ser) and Zaa (Gly or Ala) have small, neutral side chains.</text>
        <dbReference type="EC" id="3.4.23.36"/>
    </reaction>
</comment>
<keyword evidence="3 9" id="KW-0645">Protease</keyword>
<dbReference type="InterPro" id="IPR001872">
    <property type="entry name" value="Peptidase_A8"/>
</dbReference>
<comment type="subcellular location">
    <subcellularLocation>
        <location evidence="9">Cell membrane</location>
        <topology evidence="9">Multi-pass membrane protein</topology>
    </subcellularLocation>
</comment>
<keyword evidence="6 9" id="KW-0378">Hydrolase</keyword>
<keyword evidence="5 9" id="KW-0064">Aspartyl protease</keyword>
<feature type="region of interest" description="Disordered" evidence="11">
    <location>
        <begin position="174"/>
        <end position="197"/>
    </location>
</feature>
<evidence type="ECO:0000256" key="8">
    <source>
        <dbReference type="ARBA" id="ARBA00023136"/>
    </source>
</evidence>
<evidence type="ECO:0000313" key="12">
    <source>
        <dbReference type="EMBL" id="CAA9540812.1"/>
    </source>
</evidence>